<proteinExistence type="predicted"/>
<organism evidence="1 2">
    <name type="scientific">Cohnella boryungensis</name>
    <dbReference type="NCBI Taxonomy" id="768479"/>
    <lineage>
        <taxon>Bacteria</taxon>
        <taxon>Bacillati</taxon>
        <taxon>Bacillota</taxon>
        <taxon>Bacilli</taxon>
        <taxon>Bacillales</taxon>
        <taxon>Paenibacillaceae</taxon>
        <taxon>Cohnella</taxon>
    </lineage>
</organism>
<sequence>QFITEVVHSLEALLKEHGIIGYRKQWCAQDFPISSYLQLKYYLLHKSSFPVEINNPDEWIEKIESKLNEELELINKIIL</sequence>
<accession>A0ABV8SIK6</accession>
<gene>
    <name evidence="1" type="ORF">ACFO1S_23845</name>
</gene>
<name>A0ABV8SIK6_9BACL</name>
<comment type="caution">
    <text evidence="1">The sequence shown here is derived from an EMBL/GenBank/DDBJ whole genome shotgun (WGS) entry which is preliminary data.</text>
</comment>
<keyword evidence="2" id="KW-1185">Reference proteome</keyword>
<protein>
    <submittedName>
        <fullName evidence="1">Uncharacterized protein</fullName>
    </submittedName>
</protein>
<dbReference type="EMBL" id="JBHSED010000065">
    <property type="protein sequence ID" value="MFC4306458.1"/>
    <property type="molecule type" value="Genomic_DNA"/>
</dbReference>
<evidence type="ECO:0000313" key="1">
    <source>
        <dbReference type="EMBL" id="MFC4306458.1"/>
    </source>
</evidence>
<reference evidence="2" key="1">
    <citation type="journal article" date="2019" name="Int. J. Syst. Evol. Microbiol.">
        <title>The Global Catalogue of Microorganisms (GCM) 10K type strain sequencing project: providing services to taxonomists for standard genome sequencing and annotation.</title>
        <authorList>
            <consortium name="The Broad Institute Genomics Platform"/>
            <consortium name="The Broad Institute Genome Sequencing Center for Infectious Disease"/>
            <person name="Wu L."/>
            <person name="Ma J."/>
        </authorList>
    </citation>
    <scope>NUCLEOTIDE SEQUENCE [LARGE SCALE GENOMIC DNA]</scope>
    <source>
        <strain evidence="2">CGMCC 4.1641</strain>
    </source>
</reference>
<dbReference type="Proteomes" id="UP001595755">
    <property type="component" value="Unassembled WGS sequence"/>
</dbReference>
<feature type="non-terminal residue" evidence="1">
    <location>
        <position position="1"/>
    </location>
</feature>
<evidence type="ECO:0000313" key="2">
    <source>
        <dbReference type="Proteomes" id="UP001595755"/>
    </source>
</evidence>